<gene>
    <name evidence="4" type="ORF">Baya_1267</name>
</gene>
<proteinExistence type="predicted"/>
<keyword evidence="1" id="KW-0202">Cytokine</keyword>
<reference evidence="4 5" key="1">
    <citation type="journal article" date="2019" name="Genome Biol. Evol.">
        <title>Whole-Genome Sequencing of the Giant Devil Catfish, Bagarius yarrelli.</title>
        <authorList>
            <person name="Jiang W."/>
            <person name="Lv Y."/>
            <person name="Cheng L."/>
            <person name="Yang K."/>
            <person name="Chao B."/>
            <person name="Wang X."/>
            <person name="Li Y."/>
            <person name="Pan X."/>
            <person name="You X."/>
            <person name="Zhang Y."/>
            <person name="Yang J."/>
            <person name="Li J."/>
            <person name="Zhang X."/>
            <person name="Liu S."/>
            <person name="Sun C."/>
            <person name="Yang J."/>
            <person name="Shi Q."/>
        </authorList>
    </citation>
    <scope>NUCLEOTIDE SEQUENCE [LARGE SCALE GENOMIC DNA]</scope>
    <source>
        <strain evidence="4">JWS20170419001</strain>
        <tissue evidence="4">Muscle</tissue>
    </source>
</reference>
<keyword evidence="2" id="KW-0732">Signal</keyword>
<evidence type="ECO:0000256" key="1">
    <source>
        <dbReference type="ARBA" id="ARBA00022514"/>
    </source>
</evidence>
<sequence>MAFLTHAVSLFLVMVLYIQHSNAQSIPDRCRCPATSSKASRWKNIEEFSITEPRSRCKATEIILTLKTVNSKTKEKEQRCIKPNIYQAEVLQECWNRLNKDGKRTTVKIVECEIFRNSTKEVGNTTTIAQP</sequence>
<evidence type="ECO:0000259" key="3">
    <source>
        <dbReference type="Pfam" id="PF00048"/>
    </source>
</evidence>
<dbReference type="AlphaFoldDB" id="A0A556TKM7"/>
<dbReference type="Gene3D" id="2.40.50.40">
    <property type="match status" value="1"/>
</dbReference>
<dbReference type="InterPro" id="IPR036048">
    <property type="entry name" value="Interleukin_8-like_sf"/>
</dbReference>
<dbReference type="OrthoDB" id="8845239at2759"/>
<dbReference type="InterPro" id="IPR001811">
    <property type="entry name" value="Chemokine_IL8-like_dom"/>
</dbReference>
<organism evidence="4 5">
    <name type="scientific">Bagarius yarrelli</name>
    <name type="common">Goonch</name>
    <name type="synonym">Bagrus yarrelli</name>
    <dbReference type="NCBI Taxonomy" id="175774"/>
    <lineage>
        <taxon>Eukaryota</taxon>
        <taxon>Metazoa</taxon>
        <taxon>Chordata</taxon>
        <taxon>Craniata</taxon>
        <taxon>Vertebrata</taxon>
        <taxon>Euteleostomi</taxon>
        <taxon>Actinopterygii</taxon>
        <taxon>Neopterygii</taxon>
        <taxon>Teleostei</taxon>
        <taxon>Ostariophysi</taxon>
        <taxon>Siluriformes</taxon>
        <taxon>Sisoridae</taxon>
        <taxon>Sisorinae</taxon>
        <taxon>Bagarius</taxon>
    </lineage>
</organism>
<comment type="caution">
    <text evidence="4">The sequence shown here is derived from an EMBL/GenBank/DDBJ whole genome shotgun (WGS) entry which is preliminary data.</text>
</comment>
<evidence type="ECO:0000313" key="5">
    <source>
        <dbReference type="Proteomes" id="UP000319801"/>
    </source>
</evidence>
<dbReference type="SUPFAM" id="SSF54117">
    <property type="entry name" value="Interleukin 8-like chemokines"/>
    <property type="match status" value="1"/>
</dbReference>
<dbReference type="GO" id="GO:0006955">
    <property type="term" value="P:immune response"/>
    <property type="evidence" value="ECO:0007669"/>
    <property type="project" value="InterPro"/>
</dbReference>
<feature type="domain" description="Chemokine interleukin-8-like" evidence="3">
    <location>
        <begin position="29"/>
        <end position="84"/>
    </location>
</feature>
<dbReference type="GO" id="GO:0008009">
    <property type="term" value="F:chemokine activity"/>
    <property type="evidence" value="ECO:0007669"/>
    <property type="project" value="InterPro"/>
</dbReference>
<feature type="signal peptide" evidence="2">
    <location>
        <begin position="1"/>
        <end position="23"/>
    </location>
</feature>
<keyword evidence="5" id="KW-1185">Reference proteome</keyword>
<dbReference type="Proteomes" id="UP000319801">
    <property type="component" value="Unassembled WGS sequence"/>
</dbReference>
<dbReference type="EMBL" id="VCAZ01000004">
    <property type="protein sequence ID" value="TSK17887.1"/>
    <property type="molecule type" value="Genomic_DNA"/>
</dbReference>
<dbReference type="GO" id="GO:0005615">
    <property type="term" value="C:extracellular space"/>
    <property type="evidence" value="ECO:0007669"/>
    <property type="project" value="UniProtKB-KW"/>
</dbReference>
<dbReference type="Pfam" id="PF00048">
    <property type="entry name" value="IL8"/>
    <property type="match status" value="1"/>
</dbReference>
<name>A0A556TKM7_BAGYA</name>
<evidence type="ECO:0000313" key="4">
    <source>
        <dbReference type="EMBL" id="TSK17887.1"/>
    </source>
</evidence>
<protein>
    <submittedName>
        <fullName evidence="4">C-X-C motif chemokine 11</fullName>
    </submittedName>
</protein>
<evidence type="ECO:0000256" key="2">
    <source>
        <dbReference type="SAM" id="SignalP"/>
    </source>
</evidence>
<feature type="chain" id="PRO_5021900069" evidence="2">
    <location>
        <begin position="24"/>
        <end position="131"/>
    </location>
</feature>
<accession>A0A556TKM7</accession>